<feature type="transmembrane region" description="Helical" evidence="5">
    <location>
        <begin position="374"/>
        <end position="391"/>
    </location>
</feature>
<feature type="transmembrane region" description="Helical" evidence="5">
    <location>
        <begin position="342"/>
        <end position="362"/>
    </location>
</feature>
<dbReference type="Proteomes" id="UP001497514">
    <property type="component" value="Chromosome"/>
</dbReference>
<feature type="transmembrane region" description="Helical" evidence="5">
    <location>
        <begin position="226"/>
        <end position="243"/>
    </location>
</feature>
<gene>
    <name evidence="7" type="ORF">TD3509T_0452</name>
</gene>
<feature type="transmembrane region" description="Helical" evidence="5">
    <location>
        <begin position="97"/>
        <end position="115"/>
    </location>
</feature>
<evidence type="ECO:0000256" key="2">
    <source>
        <dbReference type="ARBA" id="ARBA00022692"/>
    </source>
</evidence>
<dbReference type="PANTHER" id="PTHR37422">
    <property type="entry name" value="TEICHURONIC ACID BIOSYNTHESIS PROTEIN TUAE"/>
    <property type="match status" value="1"/>
</dbReference>
<feature type="transmembrane region" description="Helical" evidence="5">
    <location>
        <begin position="175"/>
        <end position="195"/>
    </location>
</feature>
<dbReference type="EMBL" id="OZ038524">
    <property type="protein sequence ID" value="CAL2077259.1"/>
    <property type="molecule type" value="Genomic_DNA"/>
</dbReference>
<feature type="transmembrane region" description="Helical" evidence="5">
    <location>
        <begin position="127"/>
        <end position="144"/>
    </location>
</feature>
<keyword evidence="8" id="KW-1185">Reference proteome</keyword>
<comment type="subcellular location">
    <subcellularLocation>
        <location evidence="1">Membrane</location>
        <topology evidence="1">Multi-pass membrane protein</topology>
    </subcellularLocation>
</comment>
<evidence type="ECO:0000256" key="4">
    <source>
        <dbReference type="ARBA" id="ARBA00023136"/>
    </source>
</evidence>
<keyword evidence="2 5" id="KW-0812">Transmembrane</keyword>
<name>A0ABP1EES0_9FLAO</name>
<evidence type="ECO:0000313" key="7">
    <source>
        <dbReference type="EMBL" id="CAL2077259.1"/>
    </source>
</evidence>
<feature type="transmembrane region" description="Helical" evidence="5">
    <location>
        <begin position="250"/>
        <end position="268"/>
    </location>
</feature>
<feature type="domain" description="O-antigen ligase-related" evidence="6">
    <location>
        <begin position="211"/>
        <end position="354"/>
    </location>
</feature>
<sequence length="421" mass="49388">MKIDKINFNLLILIFILFPFWQIVTAQINFFLKIPLSVLTSIKYLLVFLSIFLFLFKIYINNKIDIRRNSILLGIYVFYVFCHLIGSGSLFLKMDGFKFEFIFPFLALLIFNSNYSETRNFDILIKILFYQGIITLVVGFLEFFDQNILTFLYRKSLDDIPHINWFSVQRLMSTAGNPINLGATLSIWIVAYLYILNNRGKLLIKIFYPVILLLTFFIVSMTLSRTSLIVFILTAFLSLFLIIEGFFNRVVFVSLISLILLSIIGFLLEGVNIDLVLSRFQNLFEAKEYTSNARVINWNNAFDKMDFIEYIWGKGIGTSTPKAEYVKNYNGVMIENGFISTFINYGIIGLLMYLLLTIRFFYLSIKLKSKNKGLGLFLLLFLVVFCFFNMSNDYNRNLPYMMYFWVFYIVSEIEFEKIKNK</sequence>
<feature type="transmembrane region" description="Helical" evidence="5">
    <location>
        <begin position="202"/>
        <end position="220"/>
    </location>
</feature>
<dbReference type="InterPro" id="IPR051533">
    <property type="entry name" value="WaaL-like"/>
</dbReference>
<accession>A0ABP1EES0</accession>
<feature type="transmembrane region" description="Helical" evidence="5">
    <location>
        <begin position="42"/>
        <end position="60"/>
    </location>
</feature>
<evidence type="ECO:0000256" key="1">
    <source>
        <dbReference type="ARBA" id="ARBA00004141"/>
    </source>
</evidence>
<evidence type="ECO:0000256" key="5">
    <source>
        <dbReference type="SAM" id="Phobius"/>
    </source>
</evidence>
<evidence type="ECO:0000313" key="8">
    <source>
        <dbReference type="Proteomes" id="UP001497514"/>
    </source>
</evidence>
<keyword evidence="3 5" id="KW-1133">Transmembrane helix</keyword>
<dbReference type="PANTHER" id="PTHR37422:SF17">
    <property type="entry name" value="O-ANTIGEN LIGASE"/>
    <property type="match status" value="1"/>
</dbReference>
<organism evidence="7 8">
    <name type="scientific">Tenacibaculum dicentrarchi</name>
    <dbReference type="NCBI Taxonomy" id="669041"/>
    <lineage>
        <taxon>Bacteria</taxon>
        <taxon>Pseudomonadati</taxon>
        <taxon>Bacteroidota</taxon>
        <taxon>Flavobacteriia</taxon>
        <taxon>Flavobacteriales</taxon>
        <taxon>Flavobacteriaceae</taxon>
        <taxon>Tenacibaculum</taxon>
    </lineage>
</organism>
<evidence type="ECO:0000259" key="6">
    <source>
        <dbReference type="Pfam" id="PF04932"/>
    </source>
</evidence>
<reference evidence="7 8" key="1">
    <citation type="submission" date="2024-05" db="EMBL/GenBank/DDBJ databases">
        <authorList>
            <person name="Duchaud E."/>
        </authorList>
    </citation>
    <scope>NUCLEOTIDE SEQUENCE [LARGE SCALE GENOMIC DNA]</scope>
    <source>
        <strain evidence="7">Ena-SAMPLE-TAB-13-05-2024-13:56:06:370-140309</strain>
    </source>
</reference>
<keyword evidence="4 5" id="KW-0472">Membrane</keyword>
<dbReference type="RefSeq" id="WP_101902702.1">
    <property type="nucleotide sequence ID" value="NZ_OZ038524.1"/>
</dbReference>
<dbReference type="Pfam" id="PF04932">
    <property type="entry name" value="Wzy_C"/>
    <property type="match status" value="1"/>
</dbReference>
<evidence type="ECO:0000256" key="3">
    <source>
        <dbReference type="ARBA" id="ARBA00022989"/>
    </source>
</evidence>
<proteinExistence type="predicted"/>
<feature type="transmembrane region" description="Helical" evidence="5">
    <location>
        <begin position="72"/>
        <end position="91"/>
    </location>
</feature>
<protein>
    <recommendedName>
        <fullName evidence="6">O-antigen ligase-related domain-containing protein</fullName>
    </recommendedName>
</protein>
<dbReference type="InterPro" id="IPR007016">
    <property type="entry name" value="O-antigen_ligase-rel_domated"/>
</dbReference>